<dbReference type="EMBL" id="AMSQ01000002">
    <property type="protein sequence ID" value="EKU50282.1"/>
    <property type="molecule type" value="Genomic_DNA"/>
</dbReference>
<dbReference type="PROSITE" id="PS51177">
    <property type="entry name" value="LUMAZINE_BIND"/>
    <property type="match status" value="2"/>
</dbReference>
<sequence length="210" mass="23321">MFTGIIEEVGEIKRMNKSGPVVEITIGCDKILEDMHIGDSISVNGTCLTVTSFTNESFTVDMIQGTESITYIAKLKQGDRVNLERALLATGRLGGHFVQGHVDGQGTIASIKASENEWIYTIKCDEKLLNQMVQQGAIAVDGISLTIFKLTQTYFEIHLIPETRKATILKDKSTGDPVHLETDMLFKYVEKLSQQKGSELTKEKLLKYGF</sequence>
<proteinExistence type="predicted"/>
<comment type="function">
    <text evidence="2">Catalyzes the dismutation of two molecules of 6,7-dimethyl-8-ribityllumazine, resulting in the formation of riboflavin and 5-amino-6-(D-ribitylamino)uracil.</text>
</comment>
<feature type="repeat" description="Lumazine-binding" evidence="11">
    <location>
        <begin position="97"/>
        <end position="193"/>
    </location>
</feature>
<evidence type="ECO:0000256" key="10">
    <source>
        <dbReference type="NCBIfam" id="TIGR00187"/>
    </source>
</evidence>
<feature type="repeat" description="Lumazine-binding" evidence="11">
    <location>
        <begin position="1"/>
        <end position="96"/>
    </location>
</feature>
<feature type="domain" description="Lumazine-binding" evidence="12">
    <location>
        <begin position="97"/>
        <end position="193"/>
    </location>
</feature>
<evidence type="ECO:0000313" key="14">
    <source>
        <dbReference type="Proteomes" id="UP000009885"/>
    </source>
</evidence>
<dbReference type="GO" id="GO:0009231">
    <property type="term" value="P:riboflavin biosynthetic process"/>
    <property type="evidence" value="ECO:0007669"/>
    <property type="project" value="UniProtKB-KW"/>
</dbReference>
<comment type="catalytic activity">
    <reaction evidence="1">
        <text>2 6,7-dimethyl-8-(1-D-ribityl)lumazine + H(+) = 5-amino-6-(D-ribitylamino)uracil + riboflavin</text>
        <dbReference type="Rhea" id="RHEA:20772"/>
        <dbReference type="ChEBI" id="CHEBI:15378"/>
        <dbReference type="ChEBI" id="CHEBI:15934"/>
        <dbReference type="ChEBI" id="CHEBI:57986"/>
        <dbReference type="ChEBI" id="CHEBI:58201"/>
        <dbReference type="EC" id="2.5.1.9"/>
    </reaction>
</comment>
<comment type="pathway">
    <text evidence="3">Cofactor biosynthesis; riboflavin biosynthesis; riboflavin from 2-hydroxy-3-oxobutyl phosphate and 5-amino-6-(D-ribitylamino)uracil: step 2/2.</text>
</comment>
<evidence type="ECO:0000259" key="12">
    <source>
        <dbReference type="PROSITE" id="PS51177"/>
    </source>
</evidence>
<dbReference type="PANTHER" id="PTHR21098">
    <property type="entry name" value="RIBOFLAVIN SYNTHASE ALPHA CHAIN"/>
    <property type="match status" value="1"/>
</dbReference>
<dbReference type="PIRSF" id="PIRSF000498">
    <property type="entry name" value="Riboflavin_syn_A"/>
    <property type="match status" value="1"/>
</dbReference>
<dbReference type="Gene3D" id="2.40.30.20">
    <property type="match status" value="2"/>
</dbReference>
<evidence type="ECO:0000256" key="4">
    <source>
        <dbReference type="ARBA" id="ARBA00011233"/>
    </source>
</evidence>
<dbReference type="STRING" id="1229783.C273_01530"/>
<accession>K9B637</accession>
<dbReference type="PATRIC" id="fig|1229783.3.peg.312"/>
<reference evidence="13 14" key="1">
    <citation type="journal article" date="2013" name="Genome Announc.">
        <title>Genome Sequence of Staphylococcus massiliensis Strain S46, Isolated from the Surface of Healthy Human Skin.</title>
        <authorList>
            <person name="Srivastav R."/>
            <person name="Singh A."/>
            <person name="Jangir P.K."/>
            <person name="Kumari C."/>
            <person name="Muduli S."/>
            <person name="Sharma R."/>
        </authorList>
    </citation>
    <scope>NUCLEOTIDE SEQUENCE [LARGE SCALE GENOMIC DNA]</scope>
    <source>
        <strain evidence="13 14">S46</strain>
    </source>
</reference>
<keyword evidence="9" id="KW-0677">Repeat</keyword>
<dbReference type="Proteomes" id="UP000009885">
    <property type="component" value="Unassembled WGS sequence"/>
</dbReference>
<evidence type="ECO:0000313" key="13">
    <source>
        <dbReference type="EMBL" id="EKU50282.1"/>
    </source>
</evidence>
<keyword evidence="7" id="KW-0686">Riboflavin biosynthesis</keyword>
<gene>
    <name evidence="13" type="ORF">C273_01530</name>
</gene>
<dbReference type="InterPro" id="IPR017938">
    <property type="entry name" value="Riboflavin_synthase-like_b-brl"/>
</dbReference>
<feature type="domain" description="Lumazine-binding" evidence="12">
    <location>
        <begin position="1"/>
        <end position="96"/>
    </location>
</feature>
<dbReference type="EC" id="2.5.1.9" evidence="5 10"/>
<organism evidence="13 14">
    <name type="scientific">Staphylococcus massiliensis S46</name>
    <dbReference type="NCBI Taxonomy" id="1229783"/>
    <lineage>
        <taxon>Bacteria</taxon>
        <taxon>Bacillati</taxon>
        <taxon>Bacillota</taxon>
        <taxon>Bacilli</taxon>
        <taxon>Bacillales</taxon>
        <taxon>Staphylococcaceae</taxon>
        <taxon>Staphylococcus</taxon>
    </lineage>
</organism>
<dbReference type="AlphaFoldDB" id="K9B637"/>
<evidence type="ECO:0000256" key="1">
    <source>
        <dbReference type="ARBA" id="ARBA00000968"/>
    </source>
</evidence>
<dbReference type="InterPro" id="IPR001783">
    <property type="entry name" value="Lumazine-bd"/>
</dbReference>
<evidence type="ECO:0000256" key="11">
    <source>
        <dbReference type="PROSITE-ProRule" id="PRU00524"/>
    </source>
</evidence>
<dbReference type="SUPFAM" id="SSF63380">
    <property type="entry name" value="Riboflavin synthase domain-like"/>
    <property type="match status" value="2"/>
</dbReference>
<dbReference type="CDD" id="cd00402">
    <property type="entry name" value="Riboflavin_synthase_like"/>
    <property type="match status" value="1"/>
</dbReference>
<evidence type="ECO:0000256" key="7">
    <source>
        <dbReference type="ARBA" id="ARBA00022619"/>
    </source>
</evidence>
<dbReference type="FunFam" id="2.40.30.20:FF:000004">
    <property type="entry name" value="Riboflavin synthase, alpha subunit"/>
    <property type="match status" value="1"/>
</dbReference>
<comment type="subunit">
    <text evidence="4">Homotrimer.</text>
</comment>
<dbReference type="FunFam" id="2.40.30.20:FF:000003">
    <property type="entry name" value="Riboflavin synthase, alpha subunit"/>
    <property type="match status" value="1"/>
</dbReference>
<dbReference type="GO" id="GO:0004746">
    <property type="term" value="F:riboflavin synthase activity"/>
    <property type="evidence" value="ECO:0007669"/>
    <property type="project" value="UniProtKB-UniRule"/>
</dbReference>
<name>K9B637_9STAP</name>
<keyword evidence="8 13" id="KW-0808">Transferase</keyword>
<evidence type="ECO:0000256" key="2">
    <source>
        <dbReference type="ARBA" id="ARBA00002803"/>
    </source>
</evidence>
<keyword evidence="14" id="KW-1185">Reference proteome</keyword>
<dbReference type="OrthoDB" id="9788537at2"/>
<dbReference type="eggNOG" id="COG0307">
    <property type="taxonomic scope" value="Bacteria"/>
</dbReference>
<dbReference type="NCBIfam" id="NF006767">
    <property type="entry name" value="PRK09289.1"/>
    <property type="match status" value="1"/>
</dbReference>
<protein>
    <recommendedName>
        <fullName evidence="6 10">Riboflavin synthase</fullName>
        <ecNumber evidence="5 10">2.5.1.9</ecNumber>
    </recommendedName>
</protein>
<evidence type="ECO:0000256" key="8">
    <source>
        <dbReference type="ARBA" id="ARBA00022679"/>
    </source>
</evidence>
<dbReference type="InterPro" id="IPR026017">
    <property type="entry name" value="Lumazine-bd_dom"/>
</dbReference>
<dbReference type="Pfam" id="PF00677">
    <property type="entry name" value="Lum_binding"/>
    <property type="match status" value="2"/>
</dbReference>
<evidence type="ECO:0000256" key="5">
    <source>
        <dbReference type="ARBA" id="ARBA00012827"/>
    </source>
</evidence>
<evidence type="ECO:0000256" key="3">
    <source>
        <dbReference type="ARBA" id="ARBA00004887"/>
    </source>
</evidence>
<dbReference type="NCBIfam" id="TIGR00187">
    <property type="entry name" value="ribE"/>
    <property type="match status" value="1"/>
</dbReference>
<dbReference type="RefSeq" id="WP_009381995.1">
    <property type="nucleotide sequence ID" value="NZ_AMSQ01000002.1"/>
</dbReference>
<comment type="caution">
    <text evidence="13">The sequence shown here is derived from an EMBL/GenBank/DDBJ whole genome shotgun (WGS) entry which is preliminary data.</text>
</comment>
<evidence type="ECO:0000256" key="6">
    <source>
        <dbReference type="ARBA" id="ARBA00013950"/>
    </source>
</evidence>
<dbReference type="InterPro" id="IPR023366">
    <property type="entry name" value="ATP_synth_asu-like_sf"/>
</dbReference>
<dbReference type="PANTHER" id="PTHR21098:SF12">
    <property type="entry name" value="RIBOFLAVIN SYNTHASE"/>
    <property type="match status" value="1"/>
</dbReference>
<evidence type="ECO:0000256" key="9">
    <source>
        <dbReference type="ARBA" id="ARBA00022737"/>
    </source>
</evidence>